<organism evidence="5 6">
    <name type="scientific">Klebsormidium nitens</name>
    <name type="common">Green alga</name>
    <name type="synonym">Ulothrix nitens</name>
    <dbReference type="NCBI Taxonomy" id="105231"/>
    <lineage>
        <taxon>Eukaryota</taxon>
        <taxon>Viridiplantae</taxon>
        <taxon>Streptophyta</taxon>
        <taxon>Klebsormidiophyceae</taxon>
        <taxon>Klebsormidiales</taxon>
        <taxon>Klebsormidiaceae</taxon>
        <taxon>Klebsormidium</taxon>
    </lineage>
</organism>
<dbReference type="PANTHER" id="PTHR15092:SF47">
    <property type="entry name" value="POLY(A)-SPECIFIC EXORIBONUCLEASE PARN"/>
    <property type="match status" value="1"/>
</dbReference>
<dbReference type="SUPFAM" id="SSF53098">
    <property type="entry name" value="Ribonuclease H-like"/>
    <property type="match status" value="1"/>
</dbReference>
<feature type="region of interest" description="Disordered" evidence="3">
    <location>
        <begin position="612"/>
        <end position="641"/>
    </location>
</feature>
<dbReference type="PANTHER" id="PTHR15092">
    <property type="entry name" value="POLY A -SPECIFIC RIBONUCLEASE/TARGET OF EGR1, MEMBER 1"/>
    <property type="match status" value="1"/>
</dbReference>
<dbReference type="EMBL" id="DF237158">
    <property type="protein sequence ID" value="GAQ84865.1"/>
    <property type="molecule type" value="Genomic_DNA"/>
</dbReference>
<feature type="region of interest" description="Disordered" evidence="3">
    <location>
        <begin position="886"/>
        <end position="941"/>
    </location>
</feature>
<reference evidence="5 6" key="1">
    <citation type="journal article" date="2014" name="Nat. Commun.">
        <title>Klebsormidium flaccidum genome reveals primary factors for plant terrestrial adaptation.</title>
        <authorList>
            <person name="Hori K."/>
            <person name="Maruyama F."/>
            <person name="Fujisawa T."/>
            <person name="Togashi T."/>
            <person name="Yamamoto N."/>
            <person name="Seo M."/>
            <person name="Sato S."/>
            <person name="Yamada T."/>
            <person name="Mori H."/>
            <person name="Tajima N."/>
            <person name="Moriyama T."/>
            <person name="Ikeuchi M."/>
            <person name="Watanabe M."/>
            <person name="Wada H."/>
            <person name="Kobayashi K."/>
            <person name="Saito M."/>
            <person name="Masuda T."/>
            <person name="Sasaki-Sekimoto Y."/>
            <person name="Mashiguchi K."/>
            <person name="Awai K."/>
            <person name="Shimojima M."/>
            <person name="Masuda S."/>
            <person name="Iwai M."/>
            <person name="Nobusawa T."/>
            <person name="Narise T."/>
            <person name="Kondo S."/>
            <person name="Saito H."/>
            <person name="Sato R."/>
            <person name="Murakawa M."/>
            <person name="Ihara Y."/>
            <person name="Oshima-Yamada Y."/>
            <person name="Ohtaka K."/>
            <person name="Satoh M."/>
            <person name="Sonobe K."/>
            <person name="Ishii M."/>
            <person name="Ohtani R."/>
            <person name="Kanamori-Sato M."/>
            <person name="Honoki R."/>
            <person name="Miyazaki D."/>
            <person name="Mochizuki H."/>
            <person name="Umetsu J."/>
            <person name="Higashi K."/>
            <person name="Shibata D."/>
            <person name="Kamiya Y."/>
            <person name="Sato N."/>
            <person name="Nakamura Y."/>
            <person name="Tabata S."/>
            <person name="Ida S."/>
            <person name="Kurokawa K."/>
            <person name="Ohta H."/>
        </authorList>
    </citation>
    <scope>NUCLEOTIDE SEQUENCE [LARGE SCALE GENOMIC DNA]</scope>
    <source>
        <strain evidence="5 6">NIES-2285</strain>
    </source>
</reference>
<name>A0A1Y1I1S0_KLENI</name>
<dbReference type="Proteomes" id="UP000054558">
    <property type="component" value="Unassembled WGS sequence"/>
</dbReference>
<dbReference type="STRING" id="105231.A0A1Y1I1S0"/>
<dbReference type="AlphaFoldDB" id="A0A1Y1I1S0"/>
<dbReference type="GO" id="GO:0000175">
    <property type="term" value="F:3'-5'-RNA exonuclease activity"/>
    <property type="evidence" value="ECO:0000318"/>
    <property type="project" value="GO_Central"/>
</dbReference>
<dbReference type="OrthoDB" id="1432093at2759"/>
<gene>
    <name evidence="5" type="ORF">KFL_002090170</name>
</gene>
<dbReference type="InterPro" id="IPR006941">
    <property type="entry name" value="RNase_CAF1"/>
</dbReference>
<feature type="compositionally biased region" description="Basic and acidic residues" evidence="3">
    <location>
        <begin position="888"/>
        <end position="897"/>
    </location>
</feature>
<dbReference type="GO" id="GO:0005634">
    <property type="term" value="C:nucleus"/>
    <property type="evidence" value="ECO:0007669"/>
    <property type="project" value="InterPro"/>
</dbReference>
<feature type="domain" description="Poly(A)-specific ribonuclease RNA-binding" evidence="4">
    <location>
        <begin position="803"/>
        <end position="878"/>
    </location>
</feature>
<dbReference type="InterPro" id="IPR012337">
    <property type="entry name" value="RNaseH-like_sf"/>
</dbReference>
<dbReference type="Pfam" id="PF08675">
    <property type="entry name" value="RNA_bind"/>
    <property type="match status" value="1"/>
</dbReference>
<sequence>MEVTAGNFELVIPSIERAISRCDFVAIDCEFTGLDVNGRRREEYFDDLEQRYARVRMSAQHFLVIQVGLSLFEWCPCEQTYRASTYNCYVYPRPHGSFDLRFTCQASSLEFLSKHNFDFNKFIYEGVPFINLSTAEEMYAKLEQQASAAAQAANIPSTGASAPVNRDIRQALRSEEDKQRHRDIIDRVREWLEGDSPAKARVDEREDSPEDGVESGSKGLASDQGEAPSGVAPGERQEREEAGGQEEVPGGNVDVFVFEPMNSFWRAVVYQTMEREFGKGRFLIEKVPQSFSSNLESLRLVRSNPEAVLEAERVRAAEKRARLDQTVGFSRVLRALSAARKPLVGHNMLLDLAYIVHLFVQPLPPAFADFRDLVASFFSGGIFDTKHLALQVPDAFPPFAGTALEAVFAAFRSKVQRGPRPGSDGDETSEEMPAAEEIVDQAAQQVSKASPGDASAEGTVAVPGVTVPCDGSASAASAGDGLVQPEDGGPYSLAESLIEAVAPPLLSQNPSSAVHLIADINDVALRSAVPATSEEMQPAVPLRPVDAMPSIEHEAGFTRYLESEDGPPEYAHEAGFDAFMTGVAFVGLAKVLEARREKPDLVAQRLFRRTSEGRGLFGGRPRHRQGGPQRQGDTAGPSQPVLTSVKIGSSVSTQAAVLADGAGTAAGLADSAPTETGSSLKMAVSTTGASLNVTAQALVPPAEPASAPAPLDSGLGCLTVDSGLVPTVRGPAAEAQTRASDPEESLVDAGEAEAAGARELQELVERTSSSPVSLEALRQYSYRINLMGSDMPHLPLQGPLIIPERGHLFHISGFSEETRSPEIAGRFADLGLGAVDITWIDRSSAIVALRNRALADTVIDSMLGSGWDVDIARWADFRLQAQCALPEPRGRRKDDGAHAPGDGTAQTIEASQPRKGRRLNGGERQVEVVDDEDAERDGRRAQKALARRTCSIL</sequence>
<feature type="region of interest" description="Disordered" evidence="3">
    <location>
        <begin position="196"/>
        <end position="252"/>
    </location>
</feature>
<dbReference type="Gene3D" id="3.30.70.330">
    <property type="match status" value="1"/>
</dbReference>
<keyword evidence="6" id="KW-1185">Reference proteome</keyword>
<dbReference type="GO" id="GO:0003723">
    <property type="term" value="F:RNA binding"/>
    <property type="evidence" value="ECO:0000318"/>
    <property type="project" value="GO_Central"/>
</dbReference>
<dbReference type="InterPro" id="IPR014789">
    <property type="entry name" value="PolyA-riboNase_RNA-binding"/>
</dbReference>
<dbReference type="GO" id="GO:0004535">
    <property type="term" value="F:poly(A)-specific ribonuclease activity"/>
    <property type="evidence" value="ECO:0007669"/>
    <property type="project" value="InterPro"/>
</dbReference>
<comment type="cofactor">
    <cofactor evidence="1">
        <name>a divalent metal cation</name>
        <dbReference type="ChEBI" id="CHEBI:60240"/>
    </cofactor>
</comment>
<dbReference type="InterPro" id="IPR012677">
    <property type="entry name" value="Nucleotide-bd_a/b_plait_sf"/>
</dbReference>
<dbReference type="InterPro" id="IPR051181">
    <property type="entry name" value="CAF1_poly(A)_ribonucleases"/>
</dbReference>
<dbReference type="Gene3D" id="3.30.420.10">
    <property type="entry name" value="Ribonuclease H-like superfamily/Ribonuclease H"/>
    <property type="match status" value="2"/>
</dbReference>
<dbReference type="GO" id="GO:0005737">
    <property type="term" value="C:cytoplasm"/>
    <property type="evidence" value="ECO:0007669"/>
    <property type="project" value="InterPro"/>
</dbReference>
<proteinExistence type="inferred from homology"/>
<dbReference type="InterPro" id="IPR036397">
    <property type="entry name" value="RNaseH_sf"/>
</dbReference>
<dbReference type="GO" id="GO:0006402">
    <property type="term" value="P:mRNA catabolic process"/>
    <property type="evidence" value="ECO:0007669"/>
    <property type="project" value="InterPro"/>
</dbReference>
<evidence type="ECO:0000256" key="2">
    <source>
        <dbReference type="ARBA" id="ARBA00008372"/>
    </source>
</evidence>
<evidence type="ECO:0000313" key="5">
    <source>
        <dbReference type="EMBL" id="GAQ84865.1"/>
    </source>
</evidence>
<evidence type="ECO:0000313" key="6">
    <source>
        <dbReference type="Proteomes" id="UP000054558"/>
    </source>
</evidence>
<evidence type="ECO:0000256" key="3">
    <source>
        <dbReference type="SAM" id="MobiDB-lite"/>
    </source>
</evidence>
<evidence type="ECO:0000256" key="1">
    <source>
        <dbReference type="ARBA" id="ARBA00001968"/>
    </source>
</evidence>
<dbReference type="GO" id="GO:0046872">
    <property type="term" value="F:metal ion binding"/>
    <property type="evidence" value="ECO:0007669"/>
    <property type="project" value="InterPro"/>
</dbReference>
<dbReference type="Pfam" id="PF04857">
    <property type="entry name" value="CAF1"/>
    <property type="match status" value="1"/>
</dbReference>
<comment type="similarity">
    <text evidence="2">Belongs to the CAF1 family.</text>
</comment>
<evidence type="ECO:0000259" key="4">
    <source>
        <dbReference type="Pfam" id="PF08675"/>
    </source>
</evidence>
<protein>
    <submittedName>
        <fullName evidence="5">Poly(A)-specific exoribonuclease PARN</fullName>
    </submittedName>
</protein>
<accession>A0A1Y1I1S0</accession>